<feature type="domain" description="SsuA/THI5-like" evidence="2">
    <location>
        <begin position="57"/>
        <end position="267"/>
    </location>
</feature>
<dbReference type="Proteomes" id="UP001595955">
    <property type="component" value="Unassembled WGS sequence"/>
</dbReference>
<evidence type="ECO:0000256" key="1">
    <source>
        <dbReference type="SAM" id="SignalP"/>
    </source>
</evidence>
<keyword evidence="1" id="KW-0732">Signal</keyword>
<sequence>MSTPRERRRPAARALTAALLALLALTGCAEQPAPAAPSAPSDAPDVTIGLTYTPDVQFAPFYVALEAGYYADAGVDVTLRHHGASESLFGALAAGEEQLVVAGGDEMVQARAEGVPVVGVATLYQRYPVVLLVPAGSDIETAADLAGRRVGVPGPFGETYFGLLAVLDGAGLSTADVDVAHIGYTQQAALAAGHVDAVMGFANNDAVQFARAGIDVRAIPLPEDVPLVGIGIGAREDTLAADRDAVAAVVEATLRGVADVVADPEAAVAVAAEHVPGLAGAEQRAAALATLEATTELYQADGVAPGASDPARWERMVAFLEAQGLLAGPVAVEDALVGLGG</sequence>
<dbReference type="PANTHER" id="PTHR31528">
    <property type="entry name" value="4-AMINO-5-HYDROXYMETHYL-2-METHYLPYRIMIDINE PHOSPHATE SYNTHASE THI11-RELATED"/>
    <property type="match status" value="1"/>
</dbReference>
<proteinExistence type="predicted"/>
<organism evidence="3 4">
    <name type="scientific">Georgenia faecalis</name>
    <dbReference type="NCBI Taxonomy" id="2483799"/>
    <lineage>
        <taxon>Bacteria</taxon>
        <taxon>Bacillati</taxon>
        <taxon>Actinomycetota</taxon>
        <taxon>Actinomycetes</taxon>
        <taxon>Micrococcales</taxon>
        <taxon>Bogoriellaceae</taxon>
        <taxon>Georgenia</taxon>
    </lineage>
</organism>
<dbReference type="Gene3D" id="3.40.190.10">
    <property type="entry name" value="Periplasmic binding protein-like II"/>
    <property type="match status" value="2"/>
</dbReference>
<protein>
    <submittedName>
        <fullName evidence="3">ABC transporter substrate-binding protein</fullName>
    </submittedName>
</protein>
<dbReference type="EMBL" id="JBHSGF010000004">
    <property type="protein sequence ID" value="MFC4555130.1"/>
    <property type="molecule type" value="Genomic_DNA"/>
</dbReference>
<name>A0ABV9D8R2_9MICO</name>
<dbReference type="SUPFAM" id="SSF53850">
    <property type="entry name" value="Periplasmic binding protein-like II"/>
    <property type="match status" value="1"/>
</dbReference>
<gene>
    <name evidence="3" type="ORF">ACFO3F_07700</name>
</gene>
<dbReference type="RefSeq" id="WP_122824115.1">
    <property type="nucleotide sequence ID" value="NZ_CP033325.1"/>
</dbReference>
<keyword evidence="4" id="KW-1185">Reference proteome</keyword>
<reference evidence="4" key="1">
    <citation type="journal article" date="2019" name="Int. J. Syst. Evol. Microbiol.">
        <title>The Global Catalogue of Microorganisms (GCM) 10K type strain sequencing project: providing services to taxonomists for standard genome sequencing and annotation.</title>
        <authorList>
            <consortium name="The Broad Institute Genomics Platform"/>
            <consortium name="The Broad Institute Genome Sequencing Center for Infectious Disease"/>
            <person name="Wu L."/>
            <person name="Ma J."/>
        </authorList>
    </citation>
    <scope>NUCLEOTIDE SEQUENCE [LARGE SCALE GENOMIC DNA]</scope>
    <source>
        <strain evidence="4">JCM 3369</strain>
    </source>
</reference>
<dbReference type="InterPro" id="IPR015168">
    <property type="entry name" value="SsuA/THI5"/>
</dbReference>
<feature type="chain" id="PRO_5047500260" evidence="1">
    <location>
        <begin position="30"/>
        <end position="341"/>
    </location>
</feature>
<accession>A0ABV9D8R2</accession>
<dbReference type="Pfam" id="PF09084">
    <property type="entry name" value="NMT1"/>
    <property type="match status" value="1"/>
</dbReference>
<dbReference type="PROSITE" id="PS51257">
    <property type="entry name" value="PROKAR_LIPOPROTEIN"/>
    <property type="match status" value="1"/>
</dbReference>
<feature type="signal peptide" evidence="1">
    <location>
        <begin position="1"/>
        <end position="29"/>
    </location>
</feature>
<dbReference type="PANTHER" id="PTHR31528:SF15">
    <property type="entry name" value="RIBOFLAVIN-BINDING PROTEIN RIBY"/>
    <property type="match status" value="1"/>
</dbReference>
<evidence type="ECO:0000259" key="2">
    <source>
        <dbReference type="Pfam" id="PF09084"/>
    </source>
</evidence>
<comment type="caution">
    <text evidence="3">The sequence shown here is derived from an EMBL/GenBank/DDBJ whole genome shotgun (WGS) entry which is preliminary data.</text>
</comment>
<dbReference type="InterPro" id="IPR027939">
    <property type="entry name" value="NMT1/THI5"/>
</dbReference>
<evidence type="ECO:0000313" key="3">
    <source>
        <dbReference type="EMBL" id="MFC4555130.1"/>
    </source>
</evidence>
<evidence type="ECO:0000313" key="4">
    <source>
        <dbReference type="Proteomes" id="UP001595955"/>
    </source>
</evidence>